<proteinExistence type="predicted"/>
<feature type="chain" id="PRO_5045382516" description="PpiC domain-containing protein" evidence="2">
    <location>
        <begin position="34"/>
        <end position="335"/>
    </location>
</feature>
<feature type="signal peptide" evidence="2">
    <location>
        <begin position="1"/>
        <end position="33"/>
    </location>
</feature>
<sequence>MDISKITRVRGMKKRAVYMYLAMCLALALSVTGCSKKTVSSDGVRTVEKDYTKGQIMVVAATERNRYQNIYTSQLWSVKADDSGATFEEKLLGQIEQFLIELGTTNLMADEQGIELTGQEKDSLKALAKEYYRGLSEQDRDYMGVTESEVYDLYCEYYRADKLVAELTRDENLEVSDAEAKVIQVQQIVLDSRERAEDILSQVQQENADFANIASRSSRDVQINHTMEWSSDMDIREEAAFTLEQDEISDILEQDGKYYVLKCTNAYDEEATAARKSMLAQEKKTKAFLAIYEPFVRKHTVKLKDNLEEIVDFSKGQGCTSDNFFQMYHNYFTVR</sequence>
<name>A0ABX2HRI7_9FIRM</name>
<organism evidence="4 5">
    <name type="scientific">Enterocloster aldenensis</name>
    <dbReference type="NCBI Taxonomy" id="358742"/>
    <lineage>
        <taxon>Bacteria</taxon>
        <taxon>Bacillati</taxon>
        <taxon>Bacillota</taxon>
        <taxon>Clostridia</taxon>
        <taxon>Lachnospirales</taxon>
        <taxon>Lachnospiraceae</taxon>
        <taxon>Enterocloster</taxon>
    </lineage>
</organism>
<evidence type="ECO:0000259" key="3">
    <source>
        <dbReference type="PROSITE" id="PS50198"/>
    </source>
</evidence>
<dbReference type="PROSITE" id="PS50198">
    <property type="entry name" value="PPIC_PPIASE_2"/>
    <property type="match status" value="1"/>
</dbReference>
<dbReference type="SUPFAM" id="SSF54534">
    <property type="entry name" value="FKBP-like"/>
    <property type="match status" value="1"/>
</dbReference>
<evidence type="ECO:0000256" key="2">
    <source>
        <dbReference type="SAM" id="SignalP"/>
    </source>
</evidence>
<keyword evidence="1" id="KW-0697">Rotamase</keyword>
<accession>A0ABX2HRI7</accession>
<feature type="domain" description="PpiC" evidence="3">
    <location>
        <begin position="180"/>
        <end position="265"/>
    </location>
</feature>
<dbReference type="InterPro" id="IPR000297">
    <property type="entry name" value="PPIase_PpiC"/>
</dbReference>
<dbReference type="EMBL" id="JAAITT010000057">
    <property type="protein sequence ID" value="NSJ52094.1"/>
    <property type="molecule type" value="Genomic_DNA"/>
</dbReference>
<dbReference type="InterPro" id="IPR046357">
    <property type="entry name" value="PPIase_dom_sf"/>
</dbReference>
<keyword evidence="1" id="KW-0413">Isomerase</keyword>
<reference evidence="4 5" key="1">
    <citation type="journal article" date="2020" name="Cell Host Microbe">
        <title>Functional and Genomic Variation between Human-Derived Isolates of Lachnospiraceae Reveals Inter- and Intra-Species Diversity.</title>
        <authorList>
            <person name="Sorbara M.T."/>
            <person name="Littmann E.R."/>
            <person name="Fontana E."/>
            <person name="Moody T.U."/>
            <person name="Kohout C.E."/>
            <person name="Gjonbalaj M."/>
            <person name="Eaton V."/>
            <person name="Seok R."/>
            <person name="Leiner I.M."/>
            <person name="Pamer E.G."/>
        </authorList>
    </citation>
    <scope>NUCLEOTIDE SEQUENCE [LARGE SCALE GENOMIC DNA]</scope>
    <source>
        <strain evidence="4 5">MSK.1.17</strain>
    </source>
</reference>
<evidence type="ECO:0000313" key="4">
    <source>
        <dbReference type="EMBL" id="NSJ52094.1"/>
    </source>
</evidence>
<dbReference type="PROSITE" id="PS51257">
    <property type="entry name" value="PROKAR_LIPOPROTEIN"/>
    <property type="match status" value="1"/>
</dbReference>
<dbReference type="Proteomes" id="UP000669239">
    <property type="component" value="Unassembled WGS sequence"/>
</dbReference>
<dbReference type="Gene3D" id="3.10.50.40">
    <property type="match status" value="1"/>
</dbReference>
<evidence type="ECO:0000313" key="5">
    <source>
        <dbReference type="Proteomes" id="UP000669239"/>
    </source>
</evidence>
<dbReference type="Pfam" id="PF00639">
    <property type="entry name" value="Rotamase"/>
    <property type="match status" value="1"/>
</dbReference>
<keyword evidence="2" id="KW-0732">Signal</keyword>
<comment type="caution">
    <text evidence="4">The sequence shown here is derived from an EMBL/GenBank/DDBJ whole genome shotgun (WGS) entry which is preliminary data.</text>
</comment>
<keyword evidence="5" id="KW-1185">Reference proteome</keyword>
<gene>
    <name evidence="4" type="ORF">G5B36_25900</name>
</gene>
<protein>
    <recommendedName>
        <fullName evidence="3">PpiC domain-containing protein</fullName>
    </recommendedName>
</protein>
<evidence type="ECO:0000256" key="1">
    <source>
        <dbReference type="PROSITE-ProRule" id="PRU00278"/>
    </source>
</evidence>
<dbReference type="RefSeq" id="WP_117561084.1">
    <property type="nucleotide sequence ID" value="NZ_QVEX01000013.1"/>
</dbReference>